<reference evidence="1" key="1">
    <citation type="journal article" date="2020" name="Nat. Commun.">
        <title>Large-scale genome sequencing of mycorrhizal fungi provides insights into the early evolution of symbiotic traits.</title>
        <authorList>
            <person name="Miyauchi S."/>
            <person name="Kiss E."/>
            <person name="Kuo A."/>
            <person name="Drula E."/>
            <person name="Kohler A."/>
            <person name="Sanchez-Garcia M."/>
            <person name="Morin E."/>
            <person name="Andreopoulos B."/>
            <person name="Barry K.W."/>
            <person name="Bonito G."/>
            <person name="Buee M."/>
            <person name="Carver A."/>
            <person name="Chen C."/>
            <person name="Cichocki N."/>
            <person name="Clum A."/>
            <person name="Culley D."/>
            <person name="Crous P.W."/>
            <person name="Fauchery L."/>
            <person name="Girlanda M."/>
            <person name="Hayes R.D."/>
            <person name="Keri Z."/>
            <person name="LaButti K."/>
            <person name="Lipzen A."/>
            <person name="Lombard V."/>
            <person name="Magnuson J."/>
            <person name="Maillard F."/>
            <person name="Murat C."/>
            <person name="Nolan M."/>
            <person name="Ohm R.A."/>
            <person name="Pangilinan J."/>
            <person name="Pereira M.F."/>
            <person name="Perotto S."/>
            <person name="Peter M."/>
            <person name="Pfister S."/>
            <person name="Riley R."/>
            <person name="Sitrit Y."/>
            <person name="Stielow J.B."/>
            <person name="Szollosi G."/>
            <person name="Zifcakova L."/>
            <person name="Stursova M."/>
            <person name="Spatafora J.W."/>
            <person name="Tedersoo L."/>
            <person name="Vaario L.M."/>
            <person name="Yamada A."/>
            <person name="Yan M."/>
            <person name="Wang P."/>
            <person name="Xu J."/>
            <person name="Bruns T."/>
            <person name="Baldrian P."/>
            <person name="Vilgalys R."/>
            <person name="Dunand C."/>
            <person name="Henrissat B."/>
            <person name="Grigoriev I.V."/>
            <person name="Hibbett D."/>
            <person name="Nagy L.G."/>
            <person name="Martin F.M."/>
        </authorList>
    </citation>
    <scope>NUCLEOTIDE SEQUENCE</scope>
    <source>
        <strain evidence="1">UH-Tt-Lm1</strain>
    </source>
</reference>
<comment type="caution">
    <text evidence="1">The sequence shown here is derived from an EMBL/GenBank/DDBJ whole genome shotgun (WGS) entry which is preliminary data.</text>
</comment>
<keyword evidence="2" id="KW-1185">Reference proteome</keyword>
<evidence type="ECO:0008006" key="3">
    <source>
        <dbReference type="Google" id="ProtNLM"/>
    </source>
</evidence>
<dbReference type="Proteomes" id="UP000736335">
    <property type="component" value="Unassembled WGS sequence"/>
</dbReference>
<dbReference type="OrthoDB" id="2788229at2759"/>
<gene>
    <name evidence="1" type="ORF">BJ322DRAFT_288059</name>
</gene>
<name>A0A9P6L3R4_9AGAM</name>
<dbReference type="AlphaFoldDB" id="A0A9P6L3R4"/>
<organism evidence="1 2">
    <name type="scientific">Thelephora terrestris</name>
    <dbReference type="NCBI Taxonomy" id="56493"/>
    <lineage>
        <taxon>Eukaryota</taxon>
        <taxon>Fungi</taxon>
        <taxon>Dikarya</taxon>
        <taxon>Basidiomycota</taxon>
        <taxon>Agaricomycotina</taxon>
        <taxon>Agaricomycetes</taxon>
        <taxon>Thelephorales</taxon>
        <taxon>Thelephoraceae</taxon>
        <taxon>Thelephora</taxon>
    </lineage>
</organism>
<evidence type="ECO:0000313" key="2">
    <source>
        <dbReference type="Proteomes" id="UP000736335"/>
    </source>
</evidence>
<reference evidence="1" key="2">
    <citation type="submission" date="2020-11" db="EMBL/GenBank/DDBJ databases">
        <authorList>
            <consortium name="DOE Joint Genome Institute"/>
            <person name="Kuo A."/>
            <person name="Miyauchi S."/>
            <person name="Kiss E."/>
            <person name="Drula E."/>
            <person name="Kohler A."/>
            <person name="Sanchez-Garcia M."/>
            <person name="Andreopoulos B."/>
            <person name="Barry K.W."/>
            <person name="Bonito G."/>
            <person name="Buee M."/>
            <person name="Carver A."/>
            <person name="Chen C."/>
            <person name="Cichocki N."/>
            <person name="Clum A."/>
            <person name="Culley D."/>
            <person name="Crous P.W."/>
            <person name="Fauchery L."/>
            <person name="Girlanda M."/>
            <person name="Hayes R."/>
            <person name="Keri Z."/>
            <person name="Labutti K."/>
            <person name="Lipzen A."/>
            <person name="Lombard V."/>
            <person name="Magnuson J."/>
            <person name="Maillard F."/>
            <person name="Morin E."/>
            <person name="Murat C."/>
            <person name="Nolan M."/>
            <person name="Ohm R."/>
            <person name="Pangilinan J."/>
            <person name="Pereira M."/>
            <person name="Perotto S."/>
            <person name="Peter M."/>
            <person name="Riley R."/>
            <person name="Sitrit Y."/>
            <person name="Stielow B."/>
            <person name="Szollosi G."/>
            <person name="Zifcakova L."/>
            <person name="Stursova M."/>
            <person name="Spatafora J.W."/>
            <person name="Tedersoo L."/>
            <person name="Vaario L.-M."/>
            <person name="Yamada A."/>
            <person name="Yan M."/>
            <person name="Wang P."/>
            <person name="Xu J."/>
            <person name="Bruns T."/>
            <person name="Baldrian P."/>
            <person name="Vilgalys R."/>
            <person name="Henrissat B."/>
            <person name="Grigoriev I.V."/>
            <person name="Hibbett D."/>
            <person name="Nagy L.G."/>
            <person name="Martin F.M."/>
        </authorList>
    </citation>
    <scope>NUCLEOTIDE SEQUENCE</scope>
    <source>
        <strain evidence="1">UH-Tt-Lm1</strain>
    </source>
</reference>
<evidence type="ECO:0000313" key="1">
    <source>
        <dbReference type="EMBL" id="KAF9780892.1"/>
    </source>
</evidence>
<protein>
    <recommendedName>
        <fullName evidence="3">F-box domain-containing protein</fullName>
    </recommendedName>
</protein>
<dbReference type="EMBL" id="WIUZ02000015">
    <property type="protein sequence ID" value="KAF9780892.1"/>
    <property type="molecule type" value="Genomic_DNA"/>
</dbReference>
<proteinExistence type="predicted"/>
<sequence>MSHPLPPEIFDLIIDCLCNEPATLKACCLVSKSWVPRTRKHLFASVYLHICRSTIRLWMKAFPDPSNSPAHYTRHLWISEQLAAESTWIRFFCRVERLTVHAFDWDETVEAPLVRLHGLSPTLKYLHLVHYSIPLSDILDLVCSFPLLEDLTLRCEGSERDRDGWVAPSTSPKFTGTLFLMDEIRSAARGLLALPGGLHFTNVVLLCPIEHAESAMDLVSRCSDTLESLCINYYPPRSSEMPPPLDLSRAAKLKHVEFRFEMPDVQWIVATLETAETNTLQQITLFSSVPFDTVEEVIRMEWQNLDHLLARLWTAHSIVPELKYTPTLEMELVDLGEAAPGLLPKLVNMGVVCEAGDYWQSL</sequence>
<accession>A0A9P6L3R4</accession>